<reference evidence="5 6" key="1">
    <citation type="submission" date="2021-06" db="EMBL/GenBank/DDBJ databases">
        <authorList>
            <person name="Grouzdev D.S."/>
            <person name="Koziaeva V."/>
        </authorList>
    </citation>
    <scope>NUCLEOTIDE SEQUENCE [LARGE SCALE GENOMIC DNA]</scope>
    <source>
        <strain evidence="5 6">22</strain>
    </source>
</reference>
<dbReference type="PANTHER" id="PTHR30146:SF33">
    <property type="entry name" value="TRANSCRIPTIONAL REGULATOR"/>
    <property type="match status" value="1"/>
</dbReference>
<dbReference type="RefSeq" id="WP_261967923.1">
    <property type="nucleotide sequence ID" value="NZ_JAHHZF010000003.1"/>
</dbReference>
<evidence type="ECO:0000313" key="6">
    <source>
        <dbReference type="Proteomes" id="UP000766595"/>
    </source>
</evidence>
<keyword evidence="1" id="KW-0805">Transcription regulation</keyword>
<dbReference type="PANTHER" id="PTHR30146">
    <property type="entry name" value="LACI-RELATED TRANSCRIPTIONAL REPRESSOR"/>
    <property type="match status" value="1"/>
</dbReference>
<dbReference type="SMART" id="SM00354">
    <property type="entry name" value="HTH_LACI"/>
    <property type="match status" value="1"/>
</dbReference>
<gene>
    <name evidence="5" type="ORF">KL771_07495</name>
</gene>
<dbReference type="GO" id="GO:0000976">
    <property type="term" value="F:transcription cis-regulatory region binding"/>
    <property type="evidence" value="ECO:0007669"/>
    <property type="project" value="TreeGrafter"/>
</dbReference>
<dbReference type="InterPro" id="IPR010982">
    <property type="entry name" value="Lambda_DNA-bd_dom_sf"/>
</dbReference>
<dbReference type="InterPro" id="IPR028082">
    <property type="entry name" value="Peripla_BP_I"/>
</dbReference>
<protein>
    <submittedName>
        <fullName evidence="5">LacI family DNA-binding transcriptional regulator</fullName>
    </submittedName>
</protein>
<sequence>MVINDRERPVPAVTIADVARLAGVGESTVSRVLRRSGSYSEETRDKVLRAVSALGYVPNRIAGALASTESDLVALIVPSLANIVFPDVLRGASVALESSGFQSVIGVTDYEEAREEDLIASVLAWRPRALILAGLEHTDRSRAMIAASGVRVAEVLDLDGQGIDHVVGFSQHAAGRDTARHLVGRGRRRLAYLGIRLPGDSRARKRHEGFLAGLAEAGLSPADQEFVPAPSSAEAGRIGLATLLARTPDLDAVYFVNDDMAIGGYFHCLAEGISVPDHLALFGFNGLEVGQALPQPLSTIRTPRYRAGEVAAGLLLAQAPATIVDTGYELVPGATS</sequence>
<dbReference type="Proteomes" id="UP000766595">
    <property type="component" value="Unassembled WGS sequence"/>
</dbReference>
<dbReference type="Gene3D" id="1.10.260.40">
    <property type="entry name" value="lambda repressor-like DNA-binding domains"/>
    <property type="match status" value="1"/>
</dbReference>
<organism evidence="5 6">
    <name type="scientific">Prosthecodimorpha staleyi</name>
    <dbReference type="NCBI Taxonomy" id="2840188"/>
    <lineage>
        <taxon>Bacteria</taxon>
        <taxon>Pseudomonadati</taxon>
        <taxon>Pseudomonadota</taxon>
        <taxon>Alphaproteobacteria</taxon>
        <taxon>Hyphomicrobiales</taxon>
        <taxon>Ancalomicrobiaceae</taxon>
        <taxon>Prosthecodimorpha</taxon>
    </lineage>
</organism>
<name>A0A947D9E2_9HYPH</name>
<keyword evidence="2 5" id="KW-0238">DNA-binding</keyword>
<dbReference type="CDD" id="cd01575">
    <property type="entry name" value="PBP1_GntR"/>
    <property type="match status" value="1"/>
</dbReference>
<evidence type="ECO:0000256" key="3">
    <source>
        <dbReference type="ARBA" id="ARBA00023163"/>
    </source>
</evidence>
<dbReference type="SUPFAM" id="SSF53822">
    <property type="entry name" value="Periplasmic binding protein-like I"/>
    <property type="match status" value="1"/>
</dbReference>
<dbReference type="InterPro" id="IPR000843">
    <property type="entry name" value="HTH_LacI"/>
</dbReference>
<proteinExistence type="predicted"/>
<dbReference type="InterPro" id="IPR001761">
    <property type="entry name" value="Peripla_BP/Lac1_sug-bd_dom"/>
</dbReference>
<dbReference type="Pfam" id="PF00356">
    <property type="entry name" value="LacI"/>
    <property type="match status" value="1"/>
</dbReference>
<dbReference type="Gene3D" id="3.40.50.2300">
    <property type="match status" value="2"/>
</dbReference>
<evidence type="ECO:0000256" key="1">
    <source>
        <dbReference type="ARBA" id="ARBA00023015"/>
    </source>
</evidence>
<feature type="domain" description="HTH lacI-type" evidence="4">
    <location>
        <begin position="13"/>
        <end position="67"/>
    </location>
</feature>
<keyword evidence="6" id="KW-1185">Reference proteome</keyword>
<dbReference type="Pfam" id="PF00532">
    <property type="entry name" value="Peripla_BP_1"/>
    <property type="match status" value="1"/>
</dbReference>
<dbReference type="CDD" id="cd01392">
    <property type="entry name" value="HTH_LacI"/>
    <property type="match status" value="1"/>
</dbReference>
<dbReference type="PROSITE" id="PS50932">
    <property type="entry name" value="HTH_LACI_2"/>
    <property type="match status" value="1"/>
</dbReference>
<dbReference type="SUPFAM" id="SSF47413">
    <property type="entry name" value="lambda repressor-like DNA-binding domains"/>
    <property type="match status" value="1"/>
</dbReference>
<dbReference type="PROSITE" id="PS00356">
    <property type="entry name" value="HTH_LACI_1"/>
    <property type="match status" value="1"/>
</dbReference>
<evidence type="ECO:0000313" key="5">
    <source>
        <dbReference type="EMBL" id="MBT9289289.1"/>
    </source>
</evidence>
<evidence type="ECO:0000256" key="2">
    <source>
        <dbReference type="ARBA" id="ARBA00023125"/>
    </source>
</evidence>
<dbReference type="EMBL" id="JAHHZF010000003">
    <property type="protein sequence ID" value="MBT9289289.1"/>
    <property type="molecule type" value="Genomic_DNA"/>
</dbReference>
<accession>A0A947D9E2</accession>
<dbReference type="AlphaFoldDB" id="A0A947D9E2"/>
<dbReference type="GO" id="GO:0003700">
    <property type="term" value="F:DNA-binding transcription factor activity"/>
    <property type="evidence" value="ECO:0007669"/>
    <property type="project" value="TreeGrafter"/>
</dbReference>
<keyword evidence="3" id="KW-0804">Transcription</keyword>
<comment type="caution">
    <text evidence="5">The sequence shown here is derived from an EMBL/GenBank/DDBJ whole genome shotgun (WGS) entry which is preliminary data.</text>
</comment>
<evidence type="ECO:0000259" key="4">
    <source>
        <dbReference type="PROSITE" id="PS50932"/>
    </source>
</evidence>